<evidence type="ECO:0000259" key="2">
    <source>
        <dbReference type="Pfam" id="PF04676"/>
    </source>
</evidence>
<accession>A0A3S5AAQ5</accession>
<dbReference type="PANTHER" id="PTHR12072:SF5">
    <property type="entry name" value="CWF19-LIKE PROTEIN 2"/>
    <property type="match status" value="1"/>
</dbReference>
<dbReference type="InterPro" id="IPR040194">
    <property type="entry name" value="Cwf19-like"/>
</dbReference>
<reference evidence="3" key="1">
    <citation type="submission" date="2018-11" db="EMBL/GenBank/DDBJ databases">
        <authorList>
            <consortium name="Pathogen Informatics"/>
        </authorList>
    </citation>
    <scope>NUCLEOTIDE SEQUENCE</scope>
</reference>
<proteinExistence type="inferred from homology"/>
<gene>
    <name evidence="3" type="ORF">PXEA_LOCUS25427</name>
</gene>
<dbReference type="PANTHER" id="PTHR12072">
    <property type="entry name" value="CWF19, CELL CYCLE CONTROL PROTEIN"/>
    <property type="match status" value="1"/>
</dbReference>
<dbReference type="EMBL" id="CAAALY010128899">
    <property type="protein sequence ID" value="VEL31987.1"/>
    <property type="molecule type" value="Genomic_DNA"/>
</dbReference>
<feature type="non-terminal residue" evidence="3">
    <location>
        <position position="91"/>
    </location>
</feature>
<organism evidence="3 4">
    <name type="scientific">Protopolystoma xenopodis</name>
    <dbReference type="NCBI Taxonomy" id="117903"/>
    <lineage>
        <taxon>Eukaryota</taxon>
        <taxon>Metazoa</taxon>
        <taxon>Spiralia</taxon>
        <taxon>Lophotrochozoa</taxon>
        <taxon>Platyhelminthes</taxon>
        <taxon>Monogenea</taxon>
        <taxon>Polyopisthocotylea</taxon>
        <taxon>Polystomatidea</taxon>
        <taxon>Polystomatidae</taxon>
        <taxon>Protopolystoma</taxon>
    </lineage>
</organism>
<dbReference type="Pfam" id="PF04676">
    <property type="entry name" value="CwfJ_C_2"/>
    <property type="match status" value="1"/>
</dbReference>
<evidence type="ECO:0000313" key="4">
    <source>
        <dbReference type="Proteomes" id="UP000784294"/>
    </source>
</evidence>
<dbReference type="Proteomes" id="UP000784294">
    <property type="component" value="Unassembled WGS sequence"/>
</dbReference>
<sequence>MREEVPWTACIKANSCSTTGFNRPFQKALSEMGSEWDANRRVIALKPGGLGARSAIPPNFAYFSVEFGSSGGGLARVIEDTRSFPEYFGRV</sequence>
<dbReference type="InterPro" id="IPR006767">
    <property type="entry name" value="Cwf19-like_C_dom-2"/>
</dbReference>
<dbReference type="OrthoDB" id="2113965at2759"/>
<name>A0A3S5AAQ5_9PLAT</name>
<comment type="similarity">
    <text evidence="1">Belongs to the CWF19 family.</text>
</comment>
<feature type="domain" description="Cwf19-like protein C-terminal" evidence="2">
    <location>
        <begin position="35"/>
        <end position="90"/>
    </location>
</feature>
<dbReference type="GO" id="GO:0000398">
    <property type="term" value="P:mRNA splicing, via spliceosome"/>
    <property type="evidence" value="ECO:0007669"/>
    <property type="project" value="TreeGrafter"/>
</dbReference>
<protein>
    <recommendedName>
        <fullName evidence="2">Cwf19-like protein C-terminal domain-containing protein</fullName>
    </recommendedName>
</protein>
<keyword evidence="4" id="KW-1185">Reference proteome</keyword>
<evidence type="ECO:0000313" key="3">
    <source>
        <dbReference type="EMBL" id="VEL31987.1"/>
    </source>
</evidence>
<comment type="caution">
    <text evidence="3">The sequence shown here is derived from an EMBL/GenBank/DDBJ whole genome shotgun (WGS) entry which is preliminary data.</text>
</comment>
<dbReference type="GO" id="GO:0071014">
    <property type="term" value="C:post-mRNA release spliceosomal complex"/>
    <property type="evidence" value="ECO:0007669"/>
    <property type="project" value="TreeGrafter"/>
</dbReference>
<evidence type="ECO:0000256" key="1">
    <source>
        <dbReference type="ARBA" id="ARBA00006795"/>
    </source>
</evidence>
<dbReference type="AlphaFoldDB" id="A0A3S5AAQ5"/>